<dbReference type="EMBL" id="SCFV01000007">
    <property type="protein sequence ID" value="TRO16812.1"/>
    <property type="molecule type" value="Genomic_DNA"/>
</dbReference>
<organism evidence="2 3">
    <name type="scientific">Ectopseudomonas mendocina</name>
    <name type="common">Pseudomonas mendocina</name>
    <dbReference type="NCBI Taxonomy" id="300"/>
    <lineage>
        <taxon>Bacteria</taxon>
        <taxon>Pseudomonadati</taxon>
        <taxon>Pseudomonadota</taxon>
        <taxon>Gammaproteobacteria</taxon>
        <taxon>Pseudomonadales</taxon>
        <taxon>Pseudomonadaceae</taxon>
        <taxon>Ectopseudomonas</taxon>
    </lineage>
</organism>
<dbReference type="AlphaFoldDB" id="A0ABD7RU73"/>
<keyword evidence="1" id="KW-0812">Transmembrane</keyword>
<evidence type="ECO:0000313" key="3">
    <source>
        <dbReference type="Proteomes" id="UP000317327"/>
    </source>
</evidence>
<keyword evidence="1" id="KW-1133">Transmembrane helix</keyword>
<sequence>MEVRLLSQSEFGNVQFYRIITLLFLLLMAGITLKGLANDEFALLSPLPCVMLIILGRFIVEWRRVAKSQPAFIHADELVLCSDDGNRRIPLAKISSTKARHSLFMVRRYRSWSEHVAFLELTLNSGERLYTLAESAVFEVPPAKDTVKAIEAAILVAKMKDITQRQQDISKG</sequence>
<name>A0ABD7RU73_ECTME</name>
<comment type="caution">
    <text evidence="2">The sequence shown here is derived from an EMBL/GenBank/DDBJ whole genome shotgun (WGS) entry which is preliminary data.</text>
</comment>
<reference evidence="2 3" key="1">
    <citation type="submission" date="2019-01" db="EMBL/GenBank/DDBJ databases">
        <title>Whole genome shotgun sequencing of Pseudomonas spp. isolated by its ability to degrade furfural.</title>
        <authorList>
            <person name="Donoso R."/>
            <person name="Farkas C."/>
            <person name="Villegas P."/>
            <person name="Gonzales-Toro F."/>
            <person name="Guajardo-Parra M."/>
            <person name="Araya-Nail M."/>
            <person name="Morgante V."/>
            <person name="Perez-Pantoja D."/>
        </authorList>
    </citation>
    <scope>NUCLEOTIDE SEQUENCE [LARGE SCALE GENOMIC DNA]</scope>
    <source>
        <strain evidence="2 3">VN231</strain>
    </source>
</reference>
<evidence type="ECO:0000313" key="2">
    <source>
        <dbReference type="EMBL" id="TRO16812.1"/>
    </source>
</evidence>
<evidence type="ECO:0000256" key="1">
    <source>
        <dbReference type="SAM" id="Phobius"/>
    </source>
</evidence>
<feature type="transmembrane region" description="Helical" evidence="1">
    <location>
        <begin position="43"/>
        <end position="60"/>
    </location>
</feature>
<dbReference type="Proteomes" id="UP000317327">
    <property type="component" value="Unassembled WGS sequence"/>
</dbReference>
<accession>A0ABD7RU73</accession>
<keyword evidence="1" id="KW-0472">Membrane</keyword>
<proteinExistence type="predicted"/>
<feature type="transmembrane region" description="Helical" evidence="1">
    <location>
        <begin position="16"/>
        <end position="37"/>
    </location>
</feature>
<dbReference type="RefSeq" id="WP_143502254.1">
    <property type="nucleotide sequence ID" value="NZ_SCFV01000007.1"/>
</dbReference>
<gene>
    <name evidence="2" type="ORF">EQ836_16205</name>
</gene>
<protein>
    <submittedName>
        <fullName evidence="2">Uncharacterized protein</fullName>
    </submittedName>
</protein>